<comment type="caution">
    <text evidence="8">The sequence shown here is derived from an EMBL/GenBank/DDBJ whole genome shotgun (WGS) entry which is preliminary data.</text>
</comment>
<dbReference type="Proteomes" id="UP001314681">
    <property type="component" value="Unassembled WGS sequence"/>
</dbReference>
<keyword evidence="3" id="KW-0804">Transcription</keyword>
<dbReference type="SMART" id="SM00354">
    <property type="entry name" value="HTH_LACI"/>
    <property type="match status" value="1"/>
</dbReference>
<dbReference type="InterPro" id="IPR001647">
    <property type="entry name" value="HTH_TetR"/>
</dbReference>
<dbReference type="PANTHER" id="PTHR30146">
    <property type="entry name" value="LACI-RELATED TRANSCRIPTIONAL REPRESSOR"/>
    <property type="match status" value="1"/>
</dbReference>
<evidence type="ECO:0000256" key="3">
    <source>
        <dbReference type="ARBA" id="ARBA00023163"/>
    </source>
</evidence>
<dbReference type="EMBL" id="JAHQCX010000004">
    <property type="protein sequence ID" value="MBU9726012.1"/>
    <property type="molecule type" value="Genomic_DNA"/>
</dbReference>
<evidence type="ECO:0000256" key="1">
    <source>
        <dbReference type="ARBA" id="ARBA00023015"/>
    </source>
</evidence>
<dbReference type="InterPro" id="IPR001761">
    <property type="entry name" value="Peripla_BP/Lac1_sug-bd_dom"/>
</dbReference>
<accession>A0ABS6K670</accession>
<keyword evidence="2 4" id="KW-0238">DNA-binding</keyword>
<feature type="domain" description="HTH cro/C1-type" evidence="6">
    <location>
        <begin position="4"/>
        <end position="56"/>
    </location>
</feature>
<gene>
    <name evidence="8" type="ORF">KTH90_08290</name>
</gene>
<dbReference type="PROSITE" id="PS50943">
    <property type="entry name" value="HTH_CROC1"/>
    <property type="match status" value="1"/>
</dbReference>
<dbReference type="PRINTS" id="PR00036">
    <property type="entry name" value="HTHLACI"/>
</dbReference>
<evidence type="ECO:0000259" key="7">
    <source>
        <dbReference type="PROSITE" id="PS50977"/>
    </source>
</evidence>
<dbReference type="InterPro" id="IPR000843">
    <property type="entry name" value="HTH_LacI"/>
</dbReference>
<dbReference type="RefSeq" id="WP_238726621.1">
    <property type="nucleotide sequence ID" value="NZ_JAHQCX010000004.1"/>
</dbReference>
<dbReference type="InterPro" id="IPR028082">
    <property type="entry name" value="Peripla_BP_I"/>
</dbReference>
<dbReference type="InterPro" id="IPR010982">
    <property type="entry name" value="Lambda_DNA-bd_dom_sf"/>
</dbReference>
<dbReference type="SUPFAM" id="SSF47413">
    <property type="entry name" value="lambda repressor-like DNA-binding domains"/>
    <property type="match status" value="1"/>
</dbReference>
<keyword evidence="1" id="KW-0805">Transcription regulation</keyword>
<evidence type="ECO:0000313" key="9">
    <source>
        <dbReference type="Proteomes" id="UP001314681"/>
    </source>
</evidence>
<dbReference type="Gene3D" id="3.40.50.2300">
    <property type="match status" value="2"/>
</dbReference>
<keyword evidence="9" id="KW-1185">Reference proteome</keyword>
<feature type="domain" description="HTH tetR-type" evidence="7">
    <location>
        <begin position="1"/>
        <end position="45"/>
    </location>
</feature>
<evidence type="ECO:0000259" key="6">
    <source>
        <dbReference type="PROSITE" id="PS50943"/>
    </source>
</evidence>
<evidence type="ECO:0000256" key="2">
    <source>
        <dbReference type="ARBA" id="ARBA00023125"/>
    </source>
</evidence>
<sequence length="351" mass="39652">MKAKAKVTINDIAKAAGVSTTTVSRYINGKEELMSEQTRNRIKTVIELLDYHPSDIARSLRNQKSNMIGVLIADVSSPFSSAIIIGIERVLVSNGYTPLFLNCSENKQREEQYIRSLIFKKVDGLIVNTTSADNKFLISLACQGFPIVLCDRFVRDYNFNIVTNKDNEMIRSFVMHLKEQGFTRLAFFVQPWSDNSTRYRRRDAFLASVHEIYGYLPENDIYVIDVNDKDCVIAQLKKFLSSLSQDDIPAIIGTNSVSTMCVYKAITKLGLSMPDDIGLCGPDDWDWNNGMNWPEIVHTNITTATIYAKELGERAAKLLLERIAAPDELPSEILLPNPLVIRDSTLRIRNK</sequence>
<protein>
    <submittedName>
        <fullName evidence="8">LacI family transcriptional regulator</fullName>
    </submittedName>
</protein>
<evidence type="ECO:0000256" key="4">
    <source>
        <dbReference type="PROSITE-ProRule" id="PRU00335"/>
    </source>
</evidence>
<organism evidence="8 9">
    <name type="scientific">Diplocloster modestus</name>
    <dbReference type="NCBI Taxonomy" id="2850322"/>
    <lineage>
        <taxon>Bacteria</taxon>
        <taxon>Bacillati</taxon>
        <taxon>Bacillota</taxon>
        <taxon>Clostridia</taxon>
        <taxon>Lachnospirales</taxon>
        <taxon>Lachnospiraceae</taxon>
        <taxon>Diplocloster</taxon>
    </lineage>
</organism>
<dbReference type="PROSITE" id="PS50932">
    <property type="entry name" value="HTH_LACI_2"/>
    <property type="match status" value="1"/>
</dbReference>
<dbReference type="PROSITE" id="PS00356">
    <property type="entry name" value="HTH_LACI_1"/>
    <property type="match status" value="1"/>
</dbReference>
<dbReference type="Pfam" id="PF00356">
    <property type="entry name" value="LacI"/>
    <property type="match status" value="1"/>
</dbReference>
<feature type="domain" description="HTH lacI-type" evidence="5">
    <location>
        <begin position="7"/>
        <end position="62"/>
    </location>
</feature>
<dbReference type="InterPro" id="IPR001387">
    <property type="entry name" value="Cro/C1-type_HTH"/>
</dbReference>
<dbReference type="CDD" id="cd06283">
    <property type="entry name" value="PBP1_RegR_EndR_KdgR-like"/>
    <property type="match status" value="1"/>
</dbReference>
<dbReference type="PROSITE" id="PS50977">
    <property type="entry name" value="HTH_TETR_2"/>
    <property type="match status" value="1"/>
</dbReference>
<dbReference type="CDD" id="cd01392">
    <property type="entry name" value="HTH_LacI"/>
    <property type="match status" value="1"/>
</dbReference>
<evidence type="ECO:0000313" key="8">
    <source>
        <dbReference type="EMBL" id="MBU9726012.1"/>
    </source>
</evidence>
<proteinExistence type="predicted"/>
<evidence type="ECO:0000259" key="5">
    <source>
        <dbReference type="PROSITE" id="PS50932"/>
    </source>
</evidence>
<dbReference type="Pfam" id="PF00532">
    <property type="entry name" value="Peripla_BP_1"/>
    <property type="match status" value="1"/>
</dbReference>
<dbReference type="PANTHER" id="PTHR30146:SF145">
    <property type="entry name" value="RIBOSE OPERON REPRESSOR"/>
    <property type="match status" value="1"/>
</dbReference>
<name>A0ABS6K670_9FIRM</name>
<reference evidence="8 9" key="1">
    <citation type="submission" date="2021-06" db="EMBL/GenBank/DDBJ databases">
        <title>Description of novel taxa of the family Lachnospiraceae.</title>
        <authorList>
            <person name="Chaplin A.V."/>
            <person name="Sokolova S.R."/>
            <person name="Pikina A.P."/>
            <person name="Korzhanova M."/>
            <person name="Belova V."/>
            <person name="Korostin D."/>
            <person name="Efimov B.A."/>
        </authorList>
    </citation>
    <scope>NUCLEOTIDE SEQUENCE [LARGE SCALE GENOMIC DNA]</scope>
    <source>
        <strain evidence="8 9">ASD4241</strain>
    </source>
</reference>
<dbReference type="SUPFAM" id="SSF53822">
    <property type="entry name" value="Periplasmic binding protein-like I"/>
    <property type="match status" value="1"/>
</dbReference>
<feature type="DNA-binding region" description="H-T-H motif" evidence="4">
    <location>
        <begin position="8"/>
        <end position="27"/>
    </location>
</feature>
<dbReference type="Gene3D" id="1.10.260.40">
    <property type="entry name" value="lambda repressor-like DNA-binding domains"/>
    <property type="match status" value="1"/>
</dbReference>